<dbReference type="Proteomes" id="UP000184172">
    <property type="component" value="Unassembled WGS sequence"/>
</dbReference>
<sequence length="54" mass="6312">MKVNYTESQDSQTPALNLLQKLGWDYITPEKAVQERDGFTRMMGRLQQIDTSYD</sequence>
<keyword evidence="2" id="KW-1185">Reference proteome</keyword>
<proteinExistence type="predicted"/>
<evidence type="ECO:0000313" key="2">
    <source>
        <dbReference type="Proteomes" id="UP000184172"/>
    </source>
</evidence>
<gene>
    <name evidence="1" type="ORF">SAMN04487908_11774</name>
</gene>
<organism evidence="1 2">
    <name type="scientific">Aequorivita viscosa</name>
    <dbReference type="NCBI Taxonomy" id="797419"/>
    <lineage>
        <taxon>Bacteria</taxon>
        <taxon>Pseudomonadati</taxon>
        <taxon>Bacteroidota</taxon>
        <taxon>Flavobacteriia</taxon>
        <taxon>Flavobacteriales</taxon>
        <taxon>Flavobacteriaceae</taxon>
        <taxon>Aequorivita</taxon>
    </lineage>
</organism>
<evidence type="ECO:0000313" key="1">
    <source>
        <dbReference type="EMBL" id="SHJ46939.1"/>
    </source>
</evidence>
<dbReference type="AlphaFoldDB" id="A0A1M6JJT5"/>
<name>A0A1M6JJT5_9FLAO</name>
<dbReference type="EMBL" id="FQYV01000017">
    <property type="protein sequence ID" value="SHJ46939.1"/>
    <property type="molecule type" value="Genomic_DNA"/>
</dbReference>
<dbReference type="STRING" id="797419.SAMN05216556_11774"/>
<protein>
    <submittedName>
        <fullName evidence="1">Uncharacterized protein</fullName>
    </submittedName>
</protein>
<dbReference type="OrthoDB" id="9758243at2"/>
<dbReference type="RefSeq" id="WP_159431764.1">
    <property type="nucleotide sequence ID" value="NZ_FNNS01000017.1"/>
</dbReference>
<reference evidence="2" key="1">
    <citation type="submission" date="2016-11" db="EMBL/GenBank/DDBJ databases">
        <authorList>
            <person name="Varghese N."/>
            <person name="Submissions S."/>
        </authorList>
    </citation>
    <scope>NUCLEOTIDE SEQUENCE [LARGE SCALE GENOMIC DNA]</scope>
    <source>
        <strain evidence="2">DSM 26349</strain>
    </source>
</reference>
<accession>A0A1M6JJT5</accession>